<comment type="domain">
    <text evidence="5">The HXXXXD motif is essential for acyltransferase activity and may constitute the binding site for the phosphate moiety of the glycerol-3-phosphate.</text>
</comment>
<keyword evidence="4 5" id="KW-0012">Acyltransferase</keyword>
<comment type="pathway">
    <text evidence="1">Phospholipid metabolism; CDP-diacylglycerol biosynthesis; CDP-diacylglycerol from sn-glycerol 3-phosphate: step 2/3.</text>
</comment>
<organism evidence="8 9">
    <name type="scientific">Laodelphax striatellus</name>
    <name type="common">Small brown planthopper</name>
    <name type="synonym">Delphax striatella</name>
    <dbReference type="NCBI Taxonomy" id="195883"/>
    <lineage>
        <taxon>Eukaryota</taxon>
        <taxon>Metazoa</taxon>
        <taxon>Ecdysozoa</taxon>
        <taxon>Arthropoda</taxon>
        <taxon>Hexapoda</taxon>
        <taxon>Insecta</taxon>
        <taxon>Pterygota</taxon>
        <taxon>Neoptera</taxon>
        <taxon>Paraneoptera</taxon>
        <taxon>Hemiptera</taxon>
        <taxon>Auchenorrhyncha</taxon>
        <taxon>Fulgoroidea</taxon>
        <taxon>Delphacidae</taxon>
        <taxon>Criomorphinae</taxon>
        <taxon>Laodelphax</taxon>
    </lineage>
</organism>
<dbReference type="SUPFAM" id="SSF69593">
    <property type="entry name" value="Glycerol-3-phosphate (1)-acyltransferase"/>
    <property type="match status" value="1"/>
</dbReference>
<evidence type="ECO:0000256" key="5">
    <source>
        <dbReference type="RuleBase" id="RU361267"/>
    </source>
</evidence>
<dbReference type="SMR" id="A0A482WNS2"/>
<comment type="similarity">
    <text evidence="2 5">Belongs to the 1-acyl-sn-glycerol-3-phosphate acyltransferase family.</text>
</comment>
<accession>A0A482WNS2</accession>
<evidence type="ECO:0000259" key="7">
    <source>
        <dbReference type="SMART" id="SM00563"/>
    </source>
</evidence>
<dbReference type="GO" id="GO:0006654">
    <property type="term" value="P:phosphatidic acid biosynthetic process"/>
    <property type="evidence" value="ECO:0007669"/>
    <property type="project" value="TreeGrafter"/>
</dbReference>
<dbReference type="PANTHER" id="PTHR10434">
    <property type="entry name" value="1-ACYL-SN-GLYCEROL-3-PHOSPHATE ACYLTRANSFERASE"/>
    <property type="match status" value="1"/>
</dbReference>
<comment type="caution">
    <text evidence="8">The sequence shown here is derived from an EMBL/GenBank/DDBJ whole genome shotgun (WGS) entry which is preliminary data.</text>
</comment>
<dbReference type="InterPro" id="IPR004552">
    <property type="entry name" value="AGP_acyltrans"/>
</dbReference>
<evidence type="ECO:0000313" key="8">
    <source>
        <dbReference type="EMBL" id="RZF34936.1"/>
    </source>
</evidence>
<keyword evidence="3 5" id="KW-0808">Transferase</keyword>
<evidence type="ECO:0000256" key="2">
    <source>
        <dbReference type="ARBA" id="ARBA00008655"/>
    </source>
</evidence>
<dbReference type="SMART" id="SM00563">
    <property type="entry name" value="PlsC"/>
    <property type="match status" value="1"/>
</dbReference>
<keyword evidence="9" id="KW-1185">Reference proteome</keyword>
<dbReference type="CDD" id="cd07989">
    <property type="entry name" value="LPLAT_AGPAT-like"/>
    <property type="match status" value="1"/>
</dbReference>
<sequence length="283" mass="31877">MLAMMIPTEVLGGGILLLLVILLSASHVVRYCVKFTVFILLSTVAATAFIPLMLLKPCDYRNALLPAWGARQISKLLGLKWKVRGLENVVKDSGCVVIINHQSALDLLVLAEIWPLMERCTVIAKREVFFFWPFGLACWLWGTIFIDRLNVEKAITTVNKTGETIRSKKARVCMFPEGTRNSETEMLPFKKGAFHIAIASQTYVQPVVVSRYYFLDAKRHIFNTGENVISILPAISTKNMQRDDIESLMQKARNSMTTEIAKISEEVTQRKSEIHVNSSPKSD</sequence>
<keyword evidence="5" id="KW-0594">Phospholipid biosynthesis</keyword>
<evidence type="ECO:0000256" key="6">
    <source>
        <dbReference type="SAM" id="Phobius"/>
    </source>
</evidence>
<name>A0A482WNS2_LAOST</name>
<proteinExistence type="inferred from homology"/>
<keyword evidence="5" id="KW-0443">Lipid metabolism</keyword>
<feature type="transmembrane region" description="Helical" evidence="6">
    <location>
        <begin position="35"/>
        <end position="55"/>
    </location>
</feature>
<dbReference type="NCBIfam" id="TIGR00530">
    <property type="entry name" value="AGP_acyltrn"/>
    <property type="match status" value="1"/>
</dbReference>
<protein>
    <recommendedName>
        <fullName evidence="5">1-acyl-sn-glycerol-3-phosphate acyltransferase</fullName>
        <ecNumber evidence="5">2.3.1.51</ecNumber>
    </recommendedName>
</protein>
<keyword evidence="5" id="KW-1208">Phospholipid metabolism</keyword>
<keyword evidence="5" id="KW-0444">Lipid biosynthesis</keyword>
<dbReference type="GO" id="GO:0016020">
    <property type="term" value="C:membrane"/>
    <property type="evidence" value="ECO:0007669"/>
    <property type="project" value="InterPro"/>
</dbReference>
<keyword evidence="6" id="KW-0812">Transmembrane</keyword>
<evidence type="ECO:0000256" key="1">
    <source>
        <dbReference type="ARBA" id="ARBA00004728"/>
    </source>
</evidence>
<keyword evidence="6" id="KW-0472">Membrane</keyword>
<reference evidence="8 9" key="1">
    <citation type="journal article" date="2017" name="Gigascience">
        <title>Genome sequence of the small brown planthopper, Laodelphax striatellus.</title>
        <authorList>
            <person name="Zhu J."/>
            <person name="Jiang F."/>
            <person name="Wang X."/>
            <person name="Yang P."/>
            <person name="Bao Y."/>
            <person name="Zhao W."/>
            <person name="Wang W."/>
            <person name="Lu H."/>
            <person name="Wang Q."/>
            <person name="Cui N."/>
            <person name="Li J."/>
            <person name="Chen X."/>
            <person name="Luo L."/>
            <person name="Yu J."/>
            <person name="Kang L."/>
            <person name="Cui F."/>
        </authorList>
    </citation>
    <scope>NUCLEOTIDE SEQUENCE [LARGE SCALE GENOMIC DNA]</scope>
    <source>
        <strain evidence="8">Lst14</strain>
    </source>
</reference>
<dbReference type="InterPro" id="IPR002123">
    <property type="entry name" value="Plipid/glycerol_acylTrfase"/>
</dbReference>
<dbReference type="GO" id="GO:0003841">
    <property type="term" value="F:1-acylglycerol-3-phosphate O-acyltransferase activity"/>
    <property type="evidence" value="ECO:0007669"/>
    <property type="project" value="UniProtKB-UniRule"/>
</dbReference>
<feature type="domain" description="Phospholipid/glycerol acyltransferase" evidence="7">
    <location>
        <begin position="95"/>
        <end position="212"/>
    </location>
</feature>
<evidence type="ECO:0000313" key="9">
    <source>
        <dbReference type="Proteomes" id="UP000291343"/>
    </source>
</evidence>
<dbReference type="AlphaFoldDB" id="A0A482WNS2"/>
<dbReference type="Proteomes" id="UP000291343">
    <property type="component" value="Unassembled WGS sequence"/>
</dbReference>
<dbReference type="InParanoid" id="A0A482WNS2"/>
<dbReference type="EMBL" id="QKKF02029992">
    <property type="protein sequence ID" value="RZF34936.1"/>
    <property type="molecule type" value="Genomic_DNA"/>
</dbReference>
<evidence type="ECO:0000256" key="3">
    <source>
        <dbReference type="ARBA" id="ARBA00022679"/>
    </source>
</evidence>
<dbReference type="STRING" id="195883.A0A482WNS2"/>
<comment type="catalytic activity">
    <reaction evidence="5">
        <text>a 1-acyl-sn-glycero-3-phosphate + an acyl-CoA = a 1,2-diacyl-sn-glycero-3-phosphate + CoA</text>
        <dbReference type="Rhea" id="RHEA:19709"/>
        <dbReference type="ChEBI" id="CHEBI:57287"/>
        <dbReference type="ChEBI" id="CHEBI:57970"/>
        <dbReference type="ChEBI" id="CHEBI:58342"/>
        <dbReference type="ChEBI" id="CHEBI:58608"/>
        <dbReference type="EC" id="2.3.1.51"/>
    </reaction>
</comment>
<dbReference type="FunCoup" id="A0A482WNS2">
    <property type="interactions" value="577"/>
</dbReference>
<dbReference type="Pfam" id="PF01553">
    <property type="entry name" value="Acyltransferase"/>
    <property type="match status" value="1"/>
</dbReference>
<dbReference type="PANTHER" id="PTHR10434:SF11">
    <property type="entry name" value="1-ACYL-SN-GLYCEROL-3-PHOSPHATE ACYLTRANSFERASE"/>
    <property type="match status" value="1"/>
</dbReference>
<evidence type="ECO:0000256" key="4">
    <source>
        <dbReference type="ARBA" id="ARBA00023315"/>
    </source>
</evidence>
<dbReference type="EC" id="2.3.1.51" evidence="5"/>
<gene>
    <name evidence="8" type="ORF">LSTR_LSTR011430</name>
</gene>
<keyword evidence="6" id="KW-1133">Transmembrane helix</keyword>
<dbReference type="GO" id="GO:0005783">
    <property type="term" value="C:endoplasmic reticulum"/>
    <property type="evidence" value="ECO:0007669"/>
    <property type="project" value="TreeGrafter"/>
</dbReference>
<dbReference type="OrthoDB" id="202234at2759"/>